<dbReference type="SUPFAM" id="SSF50998">
    <property type="entry name" value="Quinoprotein alcohol dehydrogenase-like"/>
    <property type="match status" value="1"/>
</dbReference>
<keyword evidence="2" id="KW-1185">Reference proteome</keyword>
<dbReference type="RefSeq" id="WP_344109278.1">
    <property type="nucleotide sequence ID" value="NZ_BAAAPC010000034.1"/>
</dbReference>
<dbReference type="Proteomes" id="UP001501585">
    <property type="component" value="Unassembled WGS sequence"/>
</dbReference>
<protein>
    <submittedName>
        <fullName evidence="1">Uncharacterized protein</fullName>
    </submittedName>
</protein>
<dbReference type="InterPro" id="IPR015943">
    <property type="entry name" value="WD40/YVTN_repeat-like_dom_sf"/>
</dbReference>
<evidence type="ECO:0000313" key="1">
    <source>
        <dbReference type="EMBL" id="GAA2016642.1"/>
    </source>
</evidence>
<organism evidence="1 2">
    <name type="scientific">Nocardiopsis rhodophaea</name>
    <dbReference type="NCBI Taxonomy" id="280238"/>
    <lineage>
        <taxon>Bacteria</taxon>
        <taxon>Bacillati</taxon>
        <taxon>Actinomycetota</taxon>
        <taxon>Actinomycetes</taxon>
        <taxon>Streptosporangiales</taxon>
        <taxon>Nocardiopsidaceae</taxon>
        <taxon>Nocardiopsis</taxon>
    </lineage>
</organism>
<dbReference type="InterPro" id="IPR011047">
    <property type="entry name" value="Quinoprotein_ADH-like_sf"/>
</dbReference>
<gene>
    <name evidence="1" type="ORF">GCM10009799_50990</name>
</gene>
<name>A0ABN2TPF3_9ACTN</name>
<dbReference type="EMBL" id="BAAAPC010000034">
    <property type="protein sequence ID" value="GAA2016642.1"/>
    <property type="molecule type" value="Genomic_DNA"/>
</dbReference>
<reference evidence="2" key="1">
    <citation type="journal article" date="2019" name="Int. J. Syst. Evol. Microbiol.">
        <title>The Global Catalogue of Microorganisms (GCM) 10K type strain sequencing project: providing services to taxonomists for standard genome sequencing and annotation.</title>
        <authorList>
            <consortium name="The Broad Institute Genomics Platform"/>
            <consortium name="The Broad Institute Genome Sequencing Center for Infectious Disease"/>
            <person name="Wu L."/>
            <person name="Ma J."/>
        </authorList>
    </citation>
    <scope>NUCLEOTIDE SEQUENCE [LARGE SCALE GENOMIC DNA]</scope>
    <source>
        <strain evidence="2">JCM 15313</strain>
    </source>
</reference>
<comment type="caution">
    <text evidence="1">The sequence shown here is derived from an EMBL/GenBank/DDBJ whole genome shotgun (WGS) entry which is preliminary data.</text>
</comment>
<dbReference type="Gene3D" id="2.130.10.10">
    <property type="entry name" value="YVTN repeat-like/Quinoprotein amine dehydrogenase"/>
    <property type="match status" value="1"/>
</dbReference>
<evidence type="ECO:0000313" key="2">
    <source>
        <dbReference type="Proteomes" id="UP001501585"/>
    </source>
</evidence>
<accession>A0ABN2TPF3</accession>
<proteinExistence type="predicted"/>
<sequence length="404" mass="44206">MIAITVCMSLICLIGAEFVFRFQAVKSETIESTGADPDDVNRPYTDEEISAISSSMEHEPYGKVRDVVSTETSGLAIMEHGVAAIDAETLKTRWFYAAPDAEISAAPTPIDESDIHNKQKVVVAFKVGSLLGPRTKIVTLDAETGEVLYEQSISGDISPQDRIRWLTSDVRIEISQDSPQESLEAYSLATGEQVWDYTLPKGCSSDFSDPKSHVVTATQDLALVSYNCPKKQTSSVQALNGNSGDIFWRRSWDSSSLPSLFYVGWLDSSQGKDSSAASTVVNASDQDFSMIDASDGEDLQMQPWSRVPKLDDYIPAPVSDTHAPDRILVGDATVIQRTVSLAVAHRLVEERVLSVGDFEGTGLLVEDTEGEEMLPSHFLQWGPFRRGAVDILVSFLDKKLKADV</sequence>